<evidence type="ECO:0000256" key="2">
    <source>
        <dbReference type="ARBA" id="ARBA00022729"/>
    </source>
</evidence>
<accession>A0A4D9DKP4</accession>
<keyword evidence="9" id="KW-1185">Reference proteome</keyword>
<name>A0A4D9DKP4_9SAUR</name>
<evidence type="ECO:0000313" key="9">
    <source>
        <dbReference type="Proteomes" id="UP000297703"/>
    </source>
</evidence>
<dbReference type="OrthoDB" id="9898017at2759"/>
<dbReference type="SMART" id="SM00406">
    <property type="entry name" value="IGv"/>
    <property type="match status" value="3"/>
</dbReference>
<dbReference type="PANTHER" id="PTHR24100">
    <property type="entry name" value="BUTYROPHILIN"/>
    <property type="match status" value="1"/>
</dbReference>
<dbReference type="GO" id="GO:0005102">
    <property type="term" value="F:signaling receptor binding"/>
    <property type="evidence" value="ECO:0007669"/>
    <property type="project" value="TreeGrafter"/>
</dbReference>
<dbReference type="GO" id="GO:0050852">
    <property type="term" value="P:T cell receptor signaling pathway"/>
    <property type="evidence" value="ECO:0007669"/>
    <property type="project" value="TreeGrafter"/>
</dbReference>
<dbReference type="InterPro" id="IPR003599">
    <property type="entry name" value="Ig_sub"/>
</dbReference>
<dbReference type="GO" id="GO:0050863">
    <property type="term" value="P:regulation of T cell activation"/>
    <property type="evidence" value="ECO:0007669"/>
    <property type="project" value="UniProtKB-ARBA"/>
</dbReference>
<dbReference type="EMBL" id="QXTE01000459">
    <property type="protein sequence ID" value="TFJ97824.1"/>
    <property type="molecule type" value="Genomic_DNA"/>
</dbReference>
<dbReference type="AlphaFoldDB" id="A0A4D9DKP4"/>
<evidence type="ECO:0000256" key="1">
    <source>
        <dbReference type="ARBA" id="ARBA00004370"/>
    </source>
</evidence>
<evidence type="ECO:0000256" key="3">
    <source>
        <dbReference type="ARBA" id="ARBA00023136"/>
    </source>
</evidence>
<dbReference type="InterPro" id="IPR036179">
    <property type="entry name" value="Ig-like_dom_sf"/>
</dbReference>
<feature type="domain" description="Ig-like" evidence="7">
    <location>
        <begin position="159"/>
        <end position="273"/>
    </location>
</feature>
<keyword evidence="4" id="KW-1015">Disulfide bond</keyword>
<dbReference type="PANTHER" id="PTHR24100:SF130">
    <property type="entry name" value="BUTYROPHILIN-LIKE PROTEIN 9"/>
    <property type="match status" value="1"/>
</dbReference>
<evidence type="ECO:0000313" key="8">
    <source>
        <dbReference type="EMBL" id="TFJ97824.1"/>
    </source>
</evidence>
<feature type="domain" description="Ig-like" evidence="7">
    <location>
        <begin position="280"/>
        <end position="392"/>
    </location>
</feature>
<keyword evidence="5" id="KW-0325">Glycoprotein</keyword>
<dbReference type="InterPro" id="IPR050504">
    <property type="entry name" value="IgSF_BTN/MOG"/>
</dbReference>
<dbReference type="InterPro" id="IPR013106">
    <property type="entry name" value="Ig_V-set"/>
</dbReference>
<organism evidence="8 9">
    <name type="scientific">Platysternon megacephalum</name>
    <name type="common">big-headed turtle</name>
    <dbReference type="NCBI Taxonomy" id="55544"/>
    <lineage>
        <taxon>Eukaryota</taxon>
        <taxon>Metazoa</taxon>
        <taxon>Chordata</taxon>
        <taxon>Craniata</taxon>
        <taxon>Vertebrata</taxon>
        <taxon>Euteleostomi</taxon>
        <taxon>Archelosauria</taxon>
        <taxon>Testudinata</taxon>
        <taxon>Testudines</taxon>
        <taxon>Cryptodira</taxon>
        <taxon>Durocryptodira</taxon>
        <taxon>Testudinoidea</taxon>
        <taxon>Platysternidae</taxon>
        <taxon>Platysternon</taxon>
    </lineage>
</organism>
<evidence type="ECO:0000256" key="5">
    <source>
        <dbReference type="ARBA" id="ARBA00023180"/>
    </source>
</evidence>
<dbReference type="GO" id="GO:0001817">
    <property type="term" value="P:regulation of cytokine production"/>
    <property type="evidence" value="ECO:0007669"/>
    <property type="project" value="TreeGrafter"/>
</dbReference>
<dbReference type="Pfam" id="PF07686">
    <property type="entry name" value="V-set"/>
    <property type="match status" value="3"/>
</dbReference>
<evidence type="ECO:0000256" key="6">
    <source>
        <dbReference type="ARBA" id="ARBA00023319"/>
    </source>
</evidence>
<dbReference type="InterPro" id="IPR007110">
    <property type="entry name" value="Ig-like_dom"/>
</dbReference>
<dbReference type="FunFam" id="2.60.40.10:FF:000142">
    <property type="entry name" value="V-set domain-containing T-cell activation inhibitor 1"/>
    <property type="match status" value="3"/>
</dbReference>
<feature type="domain" description="Ig-like" evidence="7">
    <location>
        <begin position="36"/>
        <end position="157"/>
    </location>
</feature>
<dbReference type="STRING" id="55544.A0A4D9DKP4"/>
<evidence type="ECO:0000259" key="7">
    <source>
        <dbReference type="PROSITE" id="PS50835"/>
    </source>
</evidence>
<evidence type="ECO:0000256" key="4">
    <source>
        <dbReference type="ARBA" id="ARBA00023157"/>
    </source>
</evidence>
<comment type="caution">
    <text evidence="8">The sequence shown here is derived from an EMBL/GenBank/DDBJ whole genome shotgun (WGS) entry which is preliminary data.</text>
</comment>
<dbReference type="GO" id="GO:0009897">
    <property type="term" value="C:external side of plasma membrane"/>
    <property type="evidence" value="ECO:0007669"/>
    <property type="project" value="TreeGrafter"/>
</dbReference>
<dbReference type="GO" id="GO:1903037">
    <property type="term" value="P:regulation of leukocyte cell-cell adhesion"/>
    <property type="evidence" value="ECO:0007669"/>
    <property type="project" value="UniProtKB-ARBA"/>
</dbReference>
<dbReference type="SMART" id="SM00409">
    <property type="entry name" value="IG"/>
    <property type="match status" value="3"/>
</dbReference>
<reference evidence="8 9" key="1">
    <citation type="submission" date="2019-04" db="EMBL/GenBank/DDBJ databases">
        <title>Draft genome of the big-headed turtle Platysternon megacephalum.</title>
        <authorList>
            <person name="Gong S."/>
        </authorList>
    </citation>
    <scope>NUCLEOTIDE SEQUENCE [LARGE SCALE GENOMIC DNA]</scope>
    <source>
        <strain evidence="8">DO16091913</strain>
        <tissue evidence="8">Muscle</tissue>
    </source>
</reference>
<reference evidence="8 9" key="2">
    <citation type="submission" date="2019-04" db="EMBL/GenBank/DDBJ databases">
        <title>The genome sequence of big-headed turtle.</title>
        <authorList>
            <person name="Gong S."/>
        </authorList>
    </citation>
    <scope>NUCLEOTIDE SEQUENCE [LARGE SCALE GENOMIC DNA]</scope>
    <source>
        <strain evidence="8">DO16091913</strain>
        <tissue evidence="8">Muscle</tissue>
    </source>
</reference>
<protein>
    <submittedName>
        <fullName evidence="8">Perforin-1-like</fullName>
    </submittedName>
</protein>
<dbReference type="Gene3D" id="2.60.40.10">
    <property type="entry name" value="Immunoglobulins"/>
    <property type="match status" value="3"/>
</dbReference>
<dbReference type="InterPro" id="IPR013783">
    <property type="entry name" value="Ig-like_fold"/>
</dbReference>
<keyword evidence="2" id="KW-0732">Signal</keyword>
<sequence>MSCWYFESHFPSSCSVMDSLFPSVTSIQLLIFLQIPHLATGQFTIHTPDNIVIGVTGEDAILPCYLSSPRVPLSTAVHWTLARPLESIEVTSYNGGTQTERQGEGYQGRTEFFTSQLSKGNLALKLRNIQVTDKGKYACQVDVSDWHGEAYIELDVTAPYRILPSNPVIGVIGADIILPCQLSVTKLTGSFKVQWQLFRPSVLIHEVSYNGGNQTETQGERHQGRTELSITEMTQGNLSLKLKHVQISDKAEYVCSLDSGSWYDETVIELDVTGRFKILPLSNPVIRAIGEDVILPCQLSATIIPASITVQWILIQPSRKPVKIVYKGRFSKDQQDERSWGGMELFSTEWTKGNMSLKLNNVQLPDRGKYVCSVAAGDWYDKAAIELEVTATGNRDMENSEEVAKVTGKPQL</sequence>
<gene>
    <name evidence="8" type="ORF">DR999_PMT20308</name>
</gene>
<dbReference type="Proteomes" id="UP000297703">
    <property type="component" value="Unassembled WGS sequence"/>
</dbReference>
<dbReference type="SUPFAM" id="SSF48726">
    <property type="entry name" value="Immunoglobulin"/>
    <property type="match status" value="3"/>
</dbReference>
<dbReference type="PROSITE" id="PS50835">
    <property type="entry name" value="IG_LIKE"/>
    <property type="match status" value="3"/>
</dbReference>
<keyword evidence="3" id="KW-0472">Membrane</keyword>
<keyword evidence="6" id="KW-0393">Immunoglobulin domain</keyword>
<proteinExistence type="predicted"/>
<comment type="subcellular location">
    <subcellularLocation>
        <location evidence="1">Membrane</location>
    </subcellularLocation>
</comment>